<name>A0A5N5HK62_9ROSA</name>
<evidence type="ECO:0000256" key="2">
    <source>
        <dbReference type="SAM" id="SignalP"/>
    </source>
</evidence>
<feature type="chain" id="PRO_5024421279" description="Transmembrane protein" evidence="2">
    <location>
        <begin position="30"/>
        <end position="483"/>
    </location>
</feature>
<reference evidence="4" key="2">
    <citation type="submission" date="2019-10" db="EMBL/GenBank/DDBJ databases">
        <title>A de novo genome assembly of a pear dwarfing rootstock.</title>
        <authorList>
            <person name="Wang F."/>
            <person name="Wang J."/>
            <person name="Li S."/>
            <person name="Zhang Y."/>
            <person name="Fang M."/>
            <person name="Ma L."/>
            <person name="Zhao Y."/>
            <person name="Jiang S."/>
        </authorList>
    </citation>
    <scope>NUCLEOTIDE SEQUENCE [LARGE SCALE GENOMIC DNA]</scope>
</reference>
<keyword evidence="2" id="KW-0732">Signal</keyword>
<evidence type="ECO:0000256" key="1">
    <source>
        <dbReference type="SAM" id="Phobius"/>
    </source>
</evidence>
<dbReference type="PANTHER" id="PTHR31414:SF19">
    <property type="entry name" value="TRANSMEMBRANE PROTEIN"/>
    <property type="match status" value="1"/>
</dbReference>
<sequence length="483" mass="54139">MAISNGVLVPFVVFLVSTFVFSPARVVFGEQSGLNRPDPLRHLKSYNGGYDVTNKHYWASTAFTGVHGYVIAGVWLLCGLVFTICIAFLKKPSIRSTCPIKHFLDRNFILMFILLLLFTILAIVASSLVLVENERSMKRTEKVKGTLMGVAQNARRTIRKVTTAMGNMQYLLLPYDPALASSLNVTSRQLGKDSQDIQRFVDKNGHTIERIIQTPYVAHIVVVAVNLVLLVAATVLLLLHWYPGLIIVIFLCWILTTLIWVLTGFDFFLQNFAKDTCSAFEGFEHNSHNSSLSSILPCLDATRRELNSKVTQIAKTLGVNEEHDDSVGFLRICNPFSGPPNYTYVPQSCSNSGIPVGKLPEVSHFRNHMLPKHMENCKRSGKLVSQDNYNMAWAFSHSIQHFLDIYPTLQSLADCTFVKDGISDVVSHQCKPFKNSLKMLWISMLSLALSMVFLVLILVIKVFQDRGRCFTKFAIIPCLPVTP</sequence>
<keyword evidence="4" id="KW-1185">Reference proteome</keyword>
<dbReference type="GO" id="GO:0016020">
    <property type="term" value="C:membrane"/>
    <property type="evidence" value="ECO:0007669"/>
    <property type="project" value="TreeGrafter"/>
</dbReference>
<feature type="transmembrane region" description="Helical" evidence="1">
    <location>
        <begin position="439"/>
        <end position="463"/>
    </location>
</feature>
<organism evidence="3 4">
    <name type="scientific">Pyrus ussuriensis x Pyrus communis</name>
    <dbReference type="NCBI Taxonomy" id="2448454"/>
    <lineage>
        <taxon>Eukaryota</taxon>
        <taxon>Viridiplantae</taxon>
        <taxon>Streptophyta</taxon>
        <taxon>Embryophyta</taxon>
        <taxon>Tracheophyta</taxon>
        <taxon>Spermatophyta</taxon>
        <taxon>Magnoliopsida</taxon>
        <taxon>eudicotyledons</taxon>
        <taxon>Gunneridae</taxon>
        <taxon>Pentapetalae</taxon>
        <taxon>rosids</taxon>
        <taxon>fabids</taxon>
        <taxon>Rosales</taxon>
        <taxon>Rosaceae</taxon>
        <taxon>Amygdaloideae</taxon>
        <taxon>Maleae</taxon>
        <taxon>Pyrus</taxon>
    </lineage>
</organism>
<keyword evidence="1" id="KW-0472">Membrane</keyword>
<evidence type="ECO:0000313" key="3">
    <source>
        <dbReference type="EMBL" id="KAB2626581.1"/>
    </source>
</evidence>
<dbReference type="PANTHER" id="PTHR31414">
    <property type="entry name" value="TRANSMEMBRANE PROTEIN DDB_G0292058"/>
    <property type="match status" value="1"/>
</dbReference>
<dbReference type="InterPro" id="IPR040283">
    <property type="entry name" value="DDB_G0292058-like"/>
</dbReference>
<keyword evidence="1" id="KW-1133">Transmembrane helix</keyword>
<comment type="caution">
    <text evidence="3">The sequence shown here is derived from an EMBL/GenBank/DDBJ whole genome shotgun (WGS) entry which is preliminary data.</text>
</comment>
<protein>
    <recommendedName>
        <fullName evidence="5">Transmembrane protein</fullName>
    </recommendedName>
</protein>
<dbReference type="EMBL" id="SMOL01000157">
    <property type="protein sequence ID" value="KAB2626581.1"/>
    <property type="molecule type" value="Genomic_DNA"/>
</dbReference>
<feature type="signal peptide" evidence="2">
    <location>
        <begin position="1"/>
        <end position="29"/>
    </location>
</feature>
<evidence type="ECO:0000313" key="4">
    <source>
        <dbReference type="Proteomes" id="UP000327157"/>
    </source>
</evidence>
<feature type="transmembrane region" description="Helical" evidence="1">
    <location>
        <begin position="246"/>
        <end position="269"/>
    </location>
</feature>
<feature type="transmembrane region" description="Helical" evidence="1">
    <location>
        <begin position="66"/>
        <end position="89"/>
    </location>
</feature>
<feature type="transmembrane region" description="Helical" evidence="1">
    <location>
        <begin position="109"/>
        <end position="131"/>
    </location>
</feature>
<feature type="transmembrane region" description="Helical" evidence="1">
    <location>
        <begin position="216"/>
        <end position="239"/>
    </location>
</feature>
<dbReference type="OrthoDB" id="1056237at2759"/>
<evidence type="ECO:0008006" key="5">
    <source>
        <dbReference type="Google" id="ProtNLM"/>
    </source>
</evidence>
<keyword evidence="1" id="KW-0812">Transmembrane</keyword>
<dbReference type="AlphaFoldDB" id="A0A5N5HK62"/>
<accession>A0A5N5HK62</accession>
<dbReference type="Proteomes" id="UP000327157">
    <property type="component" value="Chromosome 2"/>
</dbReference>
<proteinExistence type="predicted"/>
<gene>
    <name evidence="3" type="ORF">D8674_020199</name>
</gene>
<reference evidence="3 4" key="1">
    <citation type="submission" date="2019-09" db="EMBL/GenBank/DDBJ databases">
        <authorList>
            <person name="Ou C."/>
        </authorList>
    </citation>
    <scope>NUCLEOTIDE SEQUENCE [LARGE SCALE GENOMIC DNA]</scope>
    <source>
        <strain evidence="3">S2</strain>
        <tissue evidence="3">Leaf</tissue>
    </source>
</reference>
<reference evidence="3 4" key="3">
    <citation type="submission" date="2019-11" db="EMBL/GenBank/DDBJ databases">
        <title>A de novo genome assembly of a pear dwarfing rootstock.</title>
        <authorList>
            <person name="Wang F."/>
            <person name="Wang J."/>
            <person name="Li S."/>
            <person name="Zhang Y."/>
            <person name="Fang M."/>
            <person name="Ma L."/>
            <person name="Zhao Y."/>
            <person name="Jiang S."/>
        </authorList>
    </citation>
    <scope>NUCLEOTIDE SEQUENCE [LARGE SCALE GENOMIC DNA]</scope>
    <source>
        <strain evidence="3">S2</strain>
        <tissue evidence="3">Leaf</tissue>
    </source>
</reference>